<evidence type="ECO:0000313" key="7">
    <source>
        <dbReference type="Proteomes" id="UP000198718"/>
    </source>
</evidence>
<dbReference type="AlphaFoldDB" id="A0A1G8WRD7"/>
<gene>
    <name evidence="6" type="ORF">SAMN05660472_00001</name>
</gene>
<dbReference type="PANTHER" id="PTHR43609">
    <property type="entry name" value="ACETYL-COA HYDROLASE"/>
    <property type="match status" value="1"/>
</dbReference>
<dbReference type="InterPro" id="IPR046433">
    <property type="entry name" value="ActCoA_hydro"/>
</dbReference>
<dbReference type="FunFam" id="3.40.1080.20:FF:000001">
    <property type="entry name" value="Acetyl-CoA hydrolase Ach1"/>
    <property type="match status" value="1"/>
</dbReference>
<dbReference type="OrthoDB" id="9801795at2"/>
<dbReference type="Pfam" id="PF13336">
    <property type="entry name" value="AcetylCoA_hyd_C"/>
    <property type="match status" value="1"/>
</dbReference>
<reference evidence="6 7" key="1">
    <citation type="submission" date="2016-10" db="EMBL/GenBank/DDBJ databases">
        <authorList>
            <person name="de Groot N.N."/>
        </authorList>
    </citation>
    <scope>NUCLEOTIDE SEQUENCE [LARGE SCALE GENOMIC DNA]</scope>
    <source>
        <strain evidence="6 7">DSM 18346</strain>
    </source>
</reference>
<dbReference type="NCBIfam" id="TIGR03458">
    <property type="entry name" value="YgfH_subfam"/>
    <property type="match status" value="1"/>
</dbReference>
<dbReference type="InterPro" id="IPR003702">
    <property type="entry name" value="ActCoA_hydro_N"/>
</dbReference>
<feature type="binding site" evidence="3">
    <location>
        <position position="366"/>
    </location>
    <ligand>
        <name>CoA</name>
        <dbReference type="ChEBI" id="CHEBI:57287"/>
    </ligand>
</feature>
<dbReference type="GO" id="GO:0008775">
    <property type="term" value="F:acetate CoA-transferase activity"/>
    <property type="evidence" value="ECO:0007669"/>
    <property type="project" value="InterPro"/>
</dbReference>
<dbReference type="Pfam" id="PF02550">
    <property type="entry name" value="AcetylCoA_hydro"/>
    <property type="match status" value="1"/>
</dbReference>
<feature type="binding site" evidence="3">
    <location>
        <position position="386"/>
    </location>
    <ligand>
        <name>CoA</name>
        <dbReference type="ChEBI" id="CHEBI:57287"/>
    </ligand>
</feature>
<feature type="active site" description="5-glutamyl coenzyme A thioester intermediate" evidence="2">
    <location>
        <position position="296"/>
    </location>
</feature>
<dbReference type="GO" id="GO:0003986">
    <property type="term" value="F:acetyl-CoA hydrolase activity"/>
    <property type="evidence" value="ECO:0007669"/>
    <property type="project" value="TreeGrafter"/>
</dbReference>
<feature type="binding site" evidence="3">
    <location>
        <begin position="271"/>
        <end position="275"/>
    </location>
    <ligand>
        <name>CoA</name>
        <dbReference type="ChEBI" id="CHEBI:57287"/>
    </ligand>
</feature>
<evidence type="ECO:0000256" key="1">
    <source>
        <dbReference type="ARBA" id="ARBA00009632"/>
    </source>
</evidence>
<dbReference type="STRING" id="393762.SAMN05660472_00001"/>
<keyword evidence="6" id="KW-0808">Transferase</keyword>
<dbReference type="InterPro" id="IPR038460">
    <property type="entry name" value="AcetylCoA_hyd_C_sf"/>
</dbReference>
<organism evidence="6 7">
    <name type="scientific">Natronincola ferrireducens</name>
    <dbReference type="NCBI Taxonomy" id="393762"/>
    <lineage>
        <taxon>Bacteria</taxon>
        <taxon>Bacillati</taxon>
        <taxon>Bacillota</taxon>
        <taxon>Clostridia</taxon>
        <taxon>Peptostreptococcales</taxon>
        <taxon>Natronincolaceae</taxon>
        <taxon>Natronincola</taxon>
    </lineage>
</organism>
<evidence type="ECO:0000259" key="5">
    <source>
        <dbReference type="Pfam" id="PF13336"/>
    </source>
</evidence>
<protein>
    <submittedName>
        <fullName evidence="6">Succinyl-CoA:acetate CoA-transferase</fullName>
    </submittedName>
</protein>
<dbReference type="Gene3D" id="3.30.750.70">
    <property type="entry name" value="4-hydroxybutyrate coenzyme like domains"/>
    <property type="match status" value="1"/>
</dbReference>
<feature type="binding site" evidence="3">
    <location>
        <position position="390"/>
    </location>
    <ligand>
        <name>CoA</name>
        <dbReference type="ChEBI" id="CHEBI:57287"/>
    </ligand>
</feature>
<keyword evidence="7" id="KW-1185">Reference proteome</keyword>
<dbReference type="PANTHER" id="PTHR43609:SF1">
    <property type="entry name" value="ACETYL-COA HYDROLASE"/>
    <property type="match status" value="1"/>
</dbReference>
<feature type="binding site" evidence="3">
    <location>
        <position position="410"/>
    </location>
    <ligand>
        <name>CoA</name>
        <dbReference type="ChEBI" id="CHEBI:57287"/>
    </ligand>
</feature>
<dbReference type="InterPro" id="IPR017821">
    <property type="entry name" value="Succinate_CoA_transferase"/>
</dbReference>
<proteinExistence type="inferred from homology"/>
<accession>A0A1G8WRD7</accession>
<dbReference type="InterPro" id="IPR037171">
    <property type="entry name" value="NagB/RpiA_transferase-like"/>
</dbReference>
<name>A0A1G8WRD7_9FIRM</name>
<evidence type="ECO:0000256" key="3">
    <source>
        <dbReference type="PIRSR" id="PIRSR617821-2"/>
    </source>
</evidence>
<feature type="domain" description="Acetyl-CoA hydrolase/transferase N-terminal" evidence="4">
    <location>
        <begin position="14"/>
        <end position="223"/>
    </location>
</feature>
<dbReference type="GO" id="GO:0006083">
    <property type="term" value="P:acetate metabolic process"/>
    <property type="evidence" value="ECO:0007669"/>
    <property type="project" value="InterPro"/>
</dbReference>
<dbReference type="Gene3D" id="3.40.1080.10">
    <property type="entry name" value="Glutaconate Coenzyme A-transferase"/>
    <property type="match status" value="1"/>
</dbReference>
<dbReference type="Gene3D" id="3.40.1080.20">
    <property type="entry name" value="Acetyl-CoA hydrolase/transferase C-terminal domain"/>
    <property type="match status" value="1"/>
</dbReference>
<dbReference type="SUPFAM" id="SSF100950">
    <property type="entry name" value="NagB/RpiA/CoA transferase-like"/>
    <property type="match status" value="2"/>
</dbReference>
<evidence type="ECO:0000256" key="2">
    <source>
        <dbReference type="PIRSR" id="PIRSR617821-1"/>
    </source>
</evidence>
<evidence type="ECO:0000259" key="4">
    <source>
        <dbReference type="Pfam" id="PF02550"/>
    </source>
</evidence>
<dbReference type="Proteomes" id="UP000198718">
    <property type="component" value="Unassembled WGS sequence"/>
</dbReference>
<dbReference type="GO" id="GO:0006084">
    <property type="term" value="P:acetyl-CoA metabolic process"/>
    <property type="evidence" value="ECO:0007669"/>
    <property type="project" value="InterPro"/>
</dbReference>
<feature type="domain" description="Acetyl-CoA hydrolase/transferase C-terminal" evidence="5">
    <location>
        <begin position="325"/>
        <end position="471"/>
    </location>
</feature>
<dbReference type="EMBL" id="FNFP01000001">
    <property type="protein sequence ID" value="SDJ80195.1"/>
    <property type="molecule type" value="Genomic_DNA"/>
</dbReference>
<evidence type="ECO:0000313" key="6">
    <source>
        <dbReference type="EMBL" id="SDJ80195.1"/>
    </source>
</evidence>
<sequence length="502" mass="55933">MVGVTYMLKDRIKKEELLNRVMSPQEAAVFIKDGMTVATSGFTPAGYPKAVPKALAERIKAKEEPFKINLYTGASVGDELDGELARAKAIGKRLPYQTQKDCRRGINQGNIHYVDMHLSHVSDFVRYGFLGNIDVAIVEAVAITEEGFIIPSTSLGNTPVFVETADIIIVEINTHHPLELWGIHDVYQPEKPPFRKPIPILKATDRIGDAFIRVDSKKIKAIVMTDIPDSIASFSEIDKASEKMAEHLIDFFHLEVNKKRLPQNLFPLQSGVGSVANAVLAGLVKSNFYDLVIYSEVIQDAVLDLIDNGTVKFASGSSLTLSPKGIERFYNNINYYKEKILLRPQEISNSPEVIRRLGVISMNTAIEIDIYGHVNSTNIMGTNMMNGIGGSGDFTRNAFISIFTTPSIAKEGDISSIVPFVSHCDHSEHDVQVVVTEQGIADLRGLSPKEKAKTIINNCAHPDYRHELLEYYNKGPNGHIKHQLNEALSWHMRYLQKKTMKR</sequence>
<dbReference type="InterPro" id="IPR026888">
    <property type="entry name" value="AcetylCoA_hyd_C"/>
</dbReference>
<comment type="similarity">
    <text evidence="1">Belongs to the acetyl-CoA hydrolase/transferase family.</text>
</comment>